<keyword evidence="2 10" id="KW-0378">Hydrolase</keyword>
<evidence type="ECO:0000256" key="8">
    <source>
        <dbReference type="SAM" id="SignalP"/>
    </source>
</evidence>
<feature type="binding site" evidence="6">
    <location>
        <begin position="253"/>
        <end position="256"/>
    </location>
    <ligand>
        <name>substrate</name>
    </ligand>
</feature>
<dbReference type="KEGG" id="cant:NCTC13489_00874"/>
<dbReference type="GO" id="GO:0006508">
    <property type="term" value="P:proteolysis"/>
    <property type="evidence" value="ECO:0007669"/>
    <property type="project" value="UniProtKB-KW"/>
</dbReference>
<evidence type="ECO:0000256" key="4">
    <source>
        <dbReference type="ARBA" id="ARBA00069124"/>
    </source>
</evidence>
<keyword evidence="3" id="KW-0068">Autocatalytic cleavage</keyword>
<keyword evidence="8" id="KW-0732">Signal</keyword>
<dbReference type="GO" id="GO:0016811">
    <property type="term" value="F:hydrolase activity, acting on carbon-nitrogen (but not peptide) bonds, in linear amides"/>
    <property type="evidence" value="ECO:0007669"/>
    <property type="project" value="UniProtKB-ARBA"/>
</dbReference>
<dbReference type="RefSeq" id="WP_034720506.1">
    <property type="nucleotide sequence ID" value="NZ_FOIX01000003.1"/>
</dbReference>
<name>A0A448NPL2_9FLAO</name>
<keyword evidence="11" id="KW-1185">Reference proteome</keyword>
<evidence type="ECO:0000256" key="6">
    <source>
        <dbReference type="PIRSR" id="PIRSR600246-2"/>
    </source>
</evidence>
<dbReference type="AlphaFoldDB" id="A0A448NPL2"/>
<protein>
    <recommendedName>
        <fullName evidence="4">Isoaspartyl peptidase</fullName>
    </recommendedName>
</protein>
<dbReference type="GO" id="GO:0008233">
    <property type="term" value="F:peptidase activity"/>
    <property type="evidence" value="ECO:0007669"/>
    <property type="project" value="UniProtKB-KW"/>
</dbReference>
<accession>A0A448NPL2</accession>
<reference evidence="10 12" key="2">
    <citation type="submission" date="2018-12" db="EMBL/GenBank/DDBJ databases">
        <authorList>
            <consortium name="Pathogen Informatics"/>
        </authorList>
    </citation>
    <scope>NUCLEOTIDE SEQUENCE [LARGE SCALE GENOMIC DNA]</scope>
    <source>
        <strain evidence="10 12">NCTC13489</strain>
    </source>
</reference>
<dbReference type="PANTHER" id="PTHR10188:SF6">
    <property type="entry name" value="N(4)-(BETA-N-ACETYLGLUCOSAMINYL)-L-ASPARAGINASE"/>
    <property type="match status" value="1"/>
</dbReference>
<feature type="chain" id="PRO_5019474115" description="Isoaspartyl peptidase" evidence="8">
    <location>
        <begin position="19"/>
        <end position="334"/>
    </location>
</feature>
<dbReference type="Proteomes" id="UP000028349">
    <property type="component" value="Unassembled WGS sequence"/>
</dbReference>
<evidence type="ECO:0000256" key="7">
    <source>
        <dbReference type="PIRSR" id="PIRSR600246-3"/>
    </source>
</evidence>
<dbReference type="SUPFAM" id="SSF56235">
    <property type="entry name" value="N-terminal nucleophile aminohydrolases (Ntn hydrolases)"/>
    <property type="match status" value="1"/>
</dbReference>
<dbReference type="OrthoDB" id="9780217at2"/>
<proteinExistence type="predicted"/>
<feature type="site" description="Cleavage; by autolysis" evidence="7">
    <location>
        <begin position="202"/>
        <end position="203"/>
    </location>
</feature>
<keyword evidence="1" id="KW-0645">Protease</keyword>
<dbReference type="PANTHER" id="PTHR10188">
    <property type="entry name" value="L-ASPARAGINASE"/>
    <property type="match status" value="1"/>
</dbReference>
<feature type="active site" description="Nucleophile" evidence="5">
    <location>
        <position position="203"/>
    </location>
</feature>
<dbReference type="EMBL" id="LR134441">
    <property type="protein sequence ID" value="VEH97528.1"/>
    <property type="molecule type" value="Genomic_DNA"/>
</dbReference>
<reference evidence="9 11" key="1">
    <citation type="submission" date="2014-07" db="EMBL/GenBank/DDBJ databases">
        <authorList>
            <person name="Pisani N.G."/>
            <person name="Newman J.D."/>
        </authorList>
    </citation>
    <scope>NUCLEOTIDE SEQUENCE [LARGE SCALE GENOMIC DNA]</scope>
    <source>
        <strain evidence="9 11">LMG 24720</strain>
    </source>
</reference>
<evidence type="ECO:0000313" key="11">
    <source>
        <dbReference type="Proteomes" id="UP000028349"/>
    </source>
</evidence>
<sequence>MKKLLLASIVTFSLMVTAQKNYVLVIHGGAGTILKSNMTDEKEIAYKAKLTEALKAGYAEIQKGNTSIDAVAASIMIMEDSPLFNAGKGAVFTAEGKNELDASIMYGKDKSAGAIAGVHTIRNPIKTAIAVMQKSEHVMLSGLGAEQFAKDQNLEIVDPKYFWTKERWEGLQKLKQKEQSTSTKKVSQNTLPNSYEIDQKFGTVGAVALDKSGNITAGTSTGGMTNKKYGRIGDAPIIGAGTYANSQVGISATGWGEYFIRATAARTIAAKMEFQNKDIKTATQETIDEIEKMGGDGGLIALDKDGNIAMPFNTAGMYRGAITEAGEIMIEIYK</sequence>
<dbReference type="EMBL" id="JPEP01000002">
    <property type="protein sequence ID" value="KEY19413.1"/>
    <property type="molecule type" value="Genomic_DNA"/>
</dbReference>
<organism evidence="10 12">
    <name type="scientific">Kaistella antarctica</name>
    <dbReference type="NCBI Taxonomy" id="266748"/>
    <lineage>
        <taxon>Bacteria</taxon>
        <taxon>Pseudomonadati</taxon>
        <taxon>Bacteroidota</taxon>
        <taxon>Flavobacteriia</taxon>
        <taxon>Flavobacteriales</taxon>
        <taxon>Weeksellaceae</taxon>
        <taxon>Chryseobacterium group</taxon>
        <taxon>Kaistella</taxon>
    </lineage>
</organism>
<dbReference type="InterPro" id="IPR029055">
    <property type="entry name" value="Ntn_hydrolases_N"/>
</dbReference>
<evidence type="ECO:0000313" key="12">
    <source>
        <dbReference type="Proteomes" id="UP000270036"/>
    </source>
</evidence>
<evidence type="ECO:0000256" key="2">
    <source>
        <dbReference type="ARBA" id="ARBA00022801"/>
    </source>
</evidence>
<feature type="signal peptide" evidence="8">
    <location>
        <begin position="1"/>
        <end position="18"/>
    </location>
</feature>
<evidence type="ECO:0000313" key="10">
    <source>
        <dbReference type="EMBL" id="VEH97528.1"/>
    </source>
</evidence>
<dbReference type="FunFam" id="3.60.20.30:FF:000001">
    <property type="entry name" value="Isoaspartyl peptidase/L-asparaginase"/>
    <property type="match status" value="1"/>
</dbReference>
<dbReference type="Gene3D" id="3.60.20.30">
    <property type="entry name" value="(Glycosyl)asparaginase"/>
    <property type="match status" value="1"/>
</dbReference>
<dbReference type="InterPro" id="IPR000246">
    <property type="entry name" value="Peptidase_T2"/>
</dbReference>
<evidence type="ECO:0000313" key="9">
    <source>
        <dbReference type="EMBL" id="KEY19413.1"/>
    </source>
</evidence>
<dbReference type="STRING" id="266748.HY04_13525"/>
<gene>
    <name evidence="10" type="primary">iaaA</name>
    <name evidence="9" type="ORF">HY04_13525</name>
    <name evidence="10" type="ORF">NCTC13489_00874</name>
</gene>
<evidence type="ECO:0000256" key="5">
    <source>
        <dbReference type="PIRSR" id="PIRSR600246-1"/>
    </source>
</evidence>
<dbReference type="Proteomes" id="UP000270036">
    <property type="component" value="Chromosome"/>
</dbReference>
<evidence type="ECO:0000256" key="1">
    <source>
        <dbReference type="ARBA" id="ARBA00022670"/>
    </source>
</evidence>
<feature type="binding site" evidence="6">
    <location>
        <begin position="231"/>
        <end position="234"/>
    </location>
    <ligand>
        <name>substrate</name>
    </ligand>
</feature>
<evidence type="ECO:0000256" key="3">
    <source>
        <dbReference type="ARBA" id="ARBA00022813"/>
    </source>
</evidence>
<dbReference type="CDD" id="cd04701">
    <property type="entry name" value="Asparaginase_2"/>
    <property type="match status" value="1"/>
</dbReference>
<dbReference type="Pfam" id="PF01112">
    <property type="entry name" value="Asparaginase_2"/>
    <property type="match status" value="1"/>
</dbReference>